<dbReference type="SMART" id="SM00347">
    <property type="entry name" value="HTH_MARR"/>
    <property type="match status" value="1"/>
</dbReference>
<dbReference type="PROSITE" id="PS50995">
    <property type="entry name" value="HTH_MARR_2"/>
    <property type="match status" value="1"/>
</dbReference>
<evidence type="ECO:0000313" key="2">
    <source>
        <dbReference type="EMBL" id="MBG6135415.1"/>
    </source>
</evidence>
<evidence type="ECO:0000313" key="3">
    <source>
        <dbReference type="Proteomes" id="UP000622552"/>
    </source>
</evidence>
<accession>A0A8J7GAG4</accession>
<dbReference type="Proteomes" id="UP000622552">
    <property type="component" value="Unassembled WGS sequence"/>
</dbReference>
<protein>
    <submittedName>
        <fullName evidence="2">DNA-binding MarR family transcriptional regulator</fullName>
    </submittedName>
</protein>
<dbReference type="RefSeq" id="WP_197002524.1">
    <property type="nucleotide sequence ID" value="NZ_BONS01000003.1"/>
</dbReference>
<dbReference type="InterPro" id="IPR036388">
    <property type="entry name" value="WH-like_DNA-bd_sf"/>
</dbReference>
<dbReference type="AlphaFoldDB" id="A0A8J7GAG4"/>
<sequence>MDTRWLTPEELRSWRSYTTLTELLEVELGRDLGPSGLSYPDYLVLVMLSEAERHRLRMQDLGAALSWSKSRLSHQLRRMEGRDLVTREDCPSDARGTYAVLAPAGLAAIRAAAPLHVASVRRLVVDVLTPDELASLGALSAKLLDRLRPR</sequence>
<feature type="domain" description="HTH marR-type" evidence="1">
    <location>
        <begin position="1"/>
        <end position="145"/>
    </location>
</feature>
<dbReference type="InterPro" id="IPR039422">
    <property type="entry name" value="MarR/SlyA-like"/>
</dbReference>
<gene>
    <name evidence="2" type="ORF">IW245_001609</name>
</gene>
<dbReference type="GO" id="GO:0003700">
    <property type="term" value="F:DNA-binding transcription factor activity"/>
    <property type="evidence" value="ECO:0007669"/>
    <property type="project" value="InterPro"/>
</dbReference>
<dbReference type="PANTHER" id="PTHR33164">
    <property type="entry name" value="TRANSCRIPTIONAL REGULATOR, MARR FAMILY"/>
    <property type="match status" value="1"/>
</dbReference>
<dbReference type="GO" id="GO:0003677">
    <property type="term" value="F:DNA binding"/>
    <property type="evidence" value="ECO:0007669"/>
    <property type="project" value="UniProtKB-KW"/>
</dbReference>
<dbReference type="Gene3D" id="1.10.10.10">
    <property type="entry name" value="Winged helix-like DNA-binding domain superfamily/Winged helix DNA-binding domain"/>
    <property type="match status" value="1"/>
</dbReference>
<organism evidence="2 3">
    <name type="scientific">Longispora fulva</name>
    <dbReference type="NCBI Taxonomy" id="619741"/>
    <lineage>
        <taxon>Bacteria</taxon>
        <taxon>Bacillati</taxon>
        <taxon>Actinomycetota</taxon>
        <taxon>Actinomycetes</taxon>
        <taxon>Micromonosporales</taxon>
        <taxon>Micromonosporaceae</taxon>
        <taxon>Longispora</taxon>
    </lineage>
</organism>
<dbReference type="PANTHER" id="PTHR33164:SF99">
    <property type="entry name" value="MARR FAMILY REGULATORY PROTEIN"/>
    <property type="match status" value="1"/>
</dbReference>
<comment type="caution">
    <text evidence="2">The sequence shown here is derived from an EMBL/GenBank/DDBJ whole genome shotgun (WGS) entry which is preliminary data.</text>
</comment>
<evidence type="ECO:0000259" key="1">
    <source>
        <dbReference type="PROSITE" id="PS50995"/>
    </source>
</evidence>
<proteinExistence type="predicted"/>
<name>A0A8J7GAG4_9ACTN</name>
<dbReference type="InterPro" id="IPR036390">
    <property type="entry name" value="WH_DNA-bd_sf"/>
</dbReference>
<dbReference type="Pfam" id="PF12802">
    <property type="entry name" value="MarR_2"/>
    <property type="match status" value="1"/>
</dbReference>
<dbReference type="InterPro" id="IPR000835">
    <property type="entry name" value="HTH_MarR-typ"/>
</dbReference>
<dbReference type="SUPFAM" id="SSF46785">
    <property type="entry name" value="Winged helix' DNA-binding domain"/>
    <property type="match status" value="1"/>
</dbReference>
<dbReference type="EMBL" id="JADOUF010000001">
    <property type="protein sequence ID" value="MBG6135415.1"/>
    <property type="molecule type" value="Genomic_DNA"/>
</dbReference>
<keyword evidence="3" id="KW-1185">Reference proteome</keyword>
<dbReference type="GO" id="GO:0006950">
    <property type="term" value="P:response to stress"/>
    <property type="evidence" value="ECO:0007669"/>
    <property type="project" value="TreeGrafter"/>
</dbReference>
<keyword evidence="2" id="KW-0238">DNA-binding</keyword>
<reference evidence="2" key="1">
    <citation type="submission" date="2020-11" db="EMBL/GenBank/DDBJ databases">
        <title>Sequencing the genomes of 1000 actinobacteria strains.</title>
        <authorList>
            <person name="Klenk H.-P."/>
        </authorList>
    </citation>
    <scope>NUCLEOTIDE SEQUENCE</scope>
    <source>
        <strain evidence="2">DSM 45356</strain>
    </source>
</reference>